<evidence type="ECO:0000313" key="3">
    <source>
        <dbReference type="EMBL" id="ADG91675.1"/>
    </source>
</evidence>
<organism evidence="3 4">
    <name type="scientific">Arcobacter nitrofigilis (strain ATCC 33309 / DSM 7299 / CCUG 15893 / LMG 7604 / NCTC 12251 / CI)</name>
    <name type="common">Campylobacter nitrofigilis</name>
    <dbReference type="NCBI Taxonomy" id="572480"/>
    <lineage>
        <taxon>Bacteria</taxon>
        <taxon>Pseudomonadati</taxon>
        <taxon>Campylobacterota</taxon>
        <taxon>Epsilonproteobacteria</taxon>
        <taxon>Campylobacterales</taxon>
        <taxon>Arcobacteraceae</taxon>
        <taxon>Arcobacter</taxon>
    </lineage>
</organism>
<feature type="coiled-coil region" evidence="1">
    <location>
        <begin position="6"/>
        <end position="33"/>
    </location>
</feature>
<dbReference type="eggNOG" id="COG1813">
    <property type="taxonomic scope" value="Bacteria"/>
</dbReference>
<dbReference type="Pfam" id="PF01381">
    <property type="entry name" value="HTH_3"/>
    <property type="match status" value="1"/>
</dbReference>
<dbReference type="Proteomes" id="UP000000939">
    <property type="component" value="Chromosome"/>
</dbReference>
<evidence type="ECO:0000256" key="1">
    <source>
        <dbReference type="SAM" id="Coils"/>
    </source>
</evidence>
<dbReference type="RefSeq" id="WP_013133820.1">
    <property type="nucleotide sequence ID" value="NC_014166.1"/>
</dbReference>
<feature type="domain" description="HTH cro/C1-type" evidence="2">
    <location>
        <begin position="33"/>
        <end position="91"/>
    </location>
</feature>
<dbReference type="PROSITE" id="PS50943">
    <property type="entry name" value="HTH_CROC1"/>
    <property type="match status" value="1"/>
</dbReference>
<dbReference type="GO" id="GO:0003677">
    <property type="term" value="F:DNA binding"/>
    <property type="evidence" value="ECO:0007669"/>
    <property type="project" value="InterPro"/>
</dbReference>
<dbReference type="AlphaFoldDB" id="D5V3G4"/>
<dbReference type="SUPFAM" id="SSF47413">
    <property type="entry name" value="lambda repressor-like DNA-binding domains"/>
    <property type="match status" value="1"/>
</dbReference>
<keyword evidence="4" id="KW-1185">Reference proteome</keyword>
<dbReference type="STRING" id="572480.Arnit_0005"/>
<gene>
    <name evidence="3" type="ordered locus">Arnit_0005</name>
</gene>
<dbReference type="KEGG" id="ant:Arnit_0005"/>
<reference evidence="3 4" key="1">
    <citation type="journal article" date="2010" name="Stand. Genomic Sci.">
        <title>Complete genome sequence of Arcobacter nitrofigilis type strain (CI).</title>
        <authorList>
            <person name="Pati A."/>
            <person name="Gronow S."/>
            <person name="Lapidus A."/>
            <person name="Copeland A."/>
            <person name="Glavina Del Rio T."/>
            <person name="Nolan M."/>
            <person name="Lucas S."/>
            <person name="Tice H."/>
            <person name="Cheng J.F."/>
            <person name="Han C."/>
            <person name="Chertkov O."/>
            <person name="Bruce D."/>
            <person name="Tapia R."/>
            <person name="Goodwin L."/>
            <person name="Pitluck S."/>
            <person name="Liolios K."/>
            <person name="Ivanova N."/>
            <person name="Mavromatis K."/>
            <person name="Chen A."/>
            <person name="Palaniappan K."/>
            <person name="Land M."/>
            <person name="Hauser L."/>
            <person name="Chang Y.J."/>
            <person name="Jeffries C.D."/>
            <person name="Detter J.C."/>
            <person name="Rohde M."/>
            <person name="Goker M."/>
            <person name="Bristow J."/>
            <person name="Eisen J.A."/>
            <person name="Markowitz V."/>
            <person name="Hugenholtz P."/>
            <person name="Klenk H.P."/>
            <person name="Kyrpides N.C."/>
        </authorList>
    </citation>
    <scope>NUCLEOTIDE SEQUENCE [LARGE SCALE GENOMIC DNA]</scope>
    <source>
        <strain evidence="4">ATCC 33309 / DSM 7299 / CCUG 15893 / LMG 7604 / NCTC 12251 / CI</strain>
    </source>
</reference>
<name>D5V3G4_ARCNC</name>
<dbReference type="InterPro" id="IPR010982">
    <property type="entry name" value="Lambda_DNA-bd_dom_sf"/>
</dbReference>
<dbReference type="HOGENOM" id="CLU_066192_18_0_7"/>
<dbReference type="CDD" id="cd00093">
    <property type="entry name" value="HTH_XRE"/>
    <property type="match status" value="1"/>
</dbReference>
<dbReference type="InterPro" id="IPR001387">
    <property type="entry name" value="Cro/C1-type_HTH"/>
</dbReference>
<proteinExistence type="predicted"/>
<evidence type="ECO:0000259" key="2">
    <source>
        <dbReference type="PROSITE" id="PS50943"/>
    </source>
</evidence>
<dbReference type="EMBL" id="CP001999">
    <property type="protein sequence ID" value="ADG91675.1"/>
    <property type="molecule type" value="Genomic_DNA"/>
</dbReference>
<dbReference type="Gene3D" id="1.10.260.40">
    <property type="entry name" value="lambda repressor-like DNA-binding domains"/>
    <property type="match status" value="1"/>
</dbReference>
<protein>
    <submittedName>
        <fullName evidence="3">Transcriptional regulator, XRE family</fullName>
    </submittedName>
</protein>
<sequence>MTHEELKQKALQNKNVKKEYDDLELEFQLLNEMLHARKEAGLNQLQVAELMGTKQTAITRLESALSAGGHSPSLTTLKKYANAVGCHLDIKFVNNRESI</sequence>
<keyword evidence="1" id="KW-0175">Coiled coil</keyword>
<accession>D5V3G4</accession>
<dbReference type="OrthoDB" id="428540at2"/>
<evidence type="ECO:0000313" key="4">
    <source>
        <dbReference type="Proteomes" id="UP000000939"/>
    </source>
</evidence>
<dbReference type="SMART" id="SM00530">
    <property type="entry name" value="HTH_XRE"/>
    <property type="match status" value="1"/>
</dbReference>